<name>A0A0W0RT54_LEGBO</name>
<sequence length="122" mass="13599">MKLCARVLLSTLCFLPSTSTFAFEGYGGGYHGALPNTGYHSNGYNNGYYNNYHGNYYYNNEWYGGSVNVNTWNDGIWYDDNLNDDTNVVLGVPNEGYYDPSCQTIDDCSSGTCVLVNTCDQE</sequence>
<gene>
    <name evidence="2" type="ORF">Lboz_1687</name>
</gene>
<proteinExistence type="predicted"/>
<dbReference type="EMBL" id="LNXU01000017">
    <property type="protein sequence ID" value="KTC74247.1"/>
    <property type="molecule type" value="Genomic_DNA"/>
</dbReference>
<accession>A0A0W0RT54</accession>
<keyword evidence="3" id="KW-1185">Reference proteome</keyword>
<evidence type="ECO:0000256" key="1">
    <source>
        <dbReference type="SAM" id="SignalP"/>
    </source>
</evidence>
<evidence type="ECO:0008006" key="4">
    <source>
        <dbReference type="Google" id="ProtNLM"/>
    </source>
</evidence>
<comment type="caution">
    <text evidence="2">The sequence shown here is derived from an EMBL/GenBank/DDBJ whole genome shotgun (WGS) entry which is preliminary data.</text>
</comment>
<protein>
    <recommendedName>
        <fullName evidence="4">Secreted protein</fullName>
    </recommendedName>
</protein>
<dbReference type="RefSeq" id="WP_058459329.1">
    <property type="nucleotide sequence ID" value="NZ_CAAAIY010000001.1"/>
</dbReference>
<evidence type="ECO:0000313" key="3">
    <source>
        <dbReference type="Proteomes" id="UP000054695"/>
    </source>
</evidence>
<feature type="signal peptide" evidence="1">
    <location>
        <begin position="1"/>
        <end position="22"/>
    </location>
</feature>
<dbReference type="Proteomes" id="UP000054695">
    <property type="component" value="Unassembled WGS sequence"/>
</dbReference>
<dbReference type="OrthoDB" id="5653738at2"/>
<dbReference type="PATRIC" id="fig|447.4.peg.1797"/>
<dbReference type="AlphaFoldDB" id="A0A0W0RT54"/>
<keyword evidence="1" id="KW-0732">Signal</keyword>
<reference evidence="2 3" key="1">
    <citation type="submission" date="2015-11" db="EMBL/GenBank/DDBJ databases">
        <title>Genomic analysis of 38 Legionella species identifies large and diverse effector repertoires.</title>
        <authorList>
            <person name="Burstein D."/>
            <person name="Amaro F."/>
            <person name="Zusman T."/>
            <person name="Lifshitz Z."/>
            <person name="Cohen O."/>
            <person name="Gilbert J.A."/>
            <person name="Pupko T."/>
            <person name="Shuman H.A."/>
            <person name="Segal G."/>
        </authorList>
    </citation>
    <scope>NUCLEOTIDE SEQUENCE [LARGE SCALE GENOMIC DNA]</scope>
    <source>
        <strain evidence="2 3">WIGA</strain>
    </source>
</reference>
<dbReference type="STRING" id="447.Lboz_1687"/>
<organism evidence="2 3">
    <name type="scientific">Legionella bozemanae</name>
    <name type="common">Fluoribacter bozemanae</name>
    <dbReference type="NCBI Taxonomy" id="447"/>
    <lineage>
        <taxon>Bacteria</taxon>
        <taxon>Pseudomonadati</taxon>
        <taxon>Pseudomonadota</taxon>
        <taxon>Gammaproteobacteria</taxon>
        <taxon>Legionellales</taxon>
        <taxon>Legionellaceae</taxon>
        <taxon>Legionella</taxon>
    </lineage>
</organism>
<feature type="chain" id="PRO_5006911255" description="Secreted protein" evidence="1">
    <location>
        <begin position="23"/>
        <end position="122"/>
    </location>
</feature>
<evidence type="ECO:0000313" key="2">
    <source>
        <dbReference type="EMBL" id="KTC74247.1"/>
    </source>
</evidence>